<dbReference type="Proteomes" id="UP000034207">
    <property type="component" value="Unassembled WGS sequence"/>
</dbReference>
<organism evidence="2 3">
    <name type="scientific">candidate division CPR2 bacterium GW2011_GWC2_39_10</name>
    <dbReference type="NCBI Taxonomy" id="1618345"/>
    <lineage>
        <taxon>Bacteria</taxon>
        <taxon>Bacteria division CPR2</taxon>
    </lineage>
</organism>
<gene>
    <name evidence="2" type="ORF">UT18_C0029G0016</name>
</gene>
<dbReference type="AlphaFoldDB" id="A0A0G0P4H4"/>
<accession>A0A0G0P4H4</accession>
<dbReference type="EMBL" id="LBVV01000029">
    <property type="protein sequence ID" value="KKQ93039.1"/>
    <property type="molecule type" value="Genomic_DNA"/>
</dbReference>
<feature type="region of interest" description="Disordered" evidence="1">
    <location>
        <begin position="1"/>
        <end position="28"/>
    </location>
</feature>
<sequence>MSEQNHHFSDKDQMPSISPDDKKDEFEVGAQQIMNDYPGISREEAAEYCRLHLDRNRKNGEAKSRYEKDFGNTEAEYMIMDYLESLKIVERTELATSYEDLVEKVDGWVEFCMPGEADGNLIFGIQCTMSSVKGAVPKDAEKEIRPNAKIKAKYPEILNSVICIKIDKKHVEIADNARKSSIDEKRLADCLPSETKNSIIRQLIEGLTPQQKRIFLEAYVHN</sequence>
<evidence type="ECO:0000256" key="1">
    <source>
        <dbReference type="SAM" id="MobiDB-lite"/>
    </source>
</evidence>
<name>A0A0G0P4H4_UNCC2</name>
<evidence type="ECO:0000313" key="2">
    <source>
        <dbReference type="EMBL" id="KKQ93039.1"/>
    </source>
</evidence>
<feature type="compositionally biased region" description="Basic and acidic residues" evidence="1">
    <location>
        <begin position="1"/>
        <end position="26"/>
    </location>
</feature>
<proteinExistence type="predicted"/>
<protein>
    <submittedName>
        <fullName evidence="2">Uncharacterized protein</fullName>
    </submittedName>
</protein>
<reference evidence="2" key="1">
    <citation type="journal article" date="2015" name="Nature">
        <title>rRNA introns, odd ribosomes, and small enigmatic genomes across a large radiation of phyla.</title>
        <authorList>
            <person name="Brown C.T."/>
            <person name="Hug L.A."/>
            <person name="Thomas B.C."/>
            <person name="Sharon I."/>
            <person name="Castelle C.J."/>
            <person name="Singh A."/>
            <person name="Wilkins M.J."/>
            <person name="Williams K.H."/>
            <person name="Banfield J.F."/>
        </authorList>
    </citation>
    <scope>NUCLEOTIDE SEQUENCE [LARGE SCALE GENOMIC DNA]</scope>
</reference>
<comment type="caution">
    <text evidence="2">The sequence shown here is derived from an EMBL/GenBank/DDBJ whole genome shotgun (WGS) entry which is preliminary data.</text>
</comment>
<evidence type="ECO:0000313" key="3">
    <source>
        <dbReference type="Proteomes" id="UP000034207"/>
    </source>
</evidence>